<reference evidence="1 2" key="1">
    <citation type="submission" date="2024-04" db="EMBL/GenBank/DDBJ databases">
        <title>Draft genome sequence of Sessilibacter corallicola NBRC 116591.</title>
        <authorList>
            <person name="Miyakawa T."/>
            <person name="Kusuya Y."/>
            <person name="Miura T."/>
        </authorList>
    </citation>
    <scope>NUCLEOTIDE SEQUENCE [LARGE SCALE GENOMIC DNA]</scope>
    <source>
        <strain evidence="1 2">KU-00831-HH</strain>
    </source>
</reference>
<dbReference type="RefSeq" id="WP_233089239.1">
    <property type="nucleotide sequence ID" value="NZ_BAABWN010000007.1"/>
</dbReference>
<evidence type="ECO:0000313" key="2">
    <source>
        <dbReference type="Proteomes" id="UP001465153"/>
    </source>
</evidence>
<name>A0ABQ0AA26_9GAMM</name>
<gene>
    <name evidence="1" type="ORF">NBRC116591_23280</name>
</gene>
<dbReference type="EMBL" id="BAABWN010000007">
    <property type="protein sequence ID" value="GAA6168517.1"/>
    <property type="molecule type" value="Genomic_DNA"/>
</dbReference>
<sequence>MEFESFVYGCIVDTRRKDPVRRQTNRAAMQSLPTSDDWQFLAREMFSLPEIKQLDEGPINNEVVHFGASYRGIEYEWQSWIAQFEQLLGKMYWVSAKVHLETVMSGTHTFTWETSGDYHEPGSGDMQVQCEWSREDVF</sequence>
<evidence type="ECO:0000313" key="1">
    <source>
        <dbReference type="EMBL" id="GAA6168517.1"/>
    </source>
</evidence>
<organism evidence="1 2">
    <name type="scientific">Sessilibacter corallicola</name>
    <dbReference type="NCBI Taxonomy" id="2904075"/>
    <lineage>
        <taxon>Bacteria</taxon>
        <taxon>Pseudomonadati</taxon>
        <taxon>Pseudomonadota</taxon>
        <taxon>Gammaproteobacteria</taxon>
        <taxon>Cellvibrionales</taxon>
        <taxon>Cellvibrionaceae</taxon>
        <taxon>Sessilibacter</taxon>
    </lineage>
</organism>
<proteinExistence type="predicted"/>
<keyword evidence="2" id="KW-1185">Reference proteome</keyword>
<comment type="caution">
    <text evidence="1">The sequence shown here is derived from an EMBL/GenBank/DDBJ whole genome shotgun (WGS) entry which is preliminary data.</text>
</comment>
<accession>A0ABQ0AA26</accession>
<protein>
    <submittedName>
        <fullName evidence="1">Uncharacterized protein</fullName>
    </submittedName>
</protein>
<dbReference type="Proteomes" id="UP001465153">
    <property type="component" value="Unassembled WGS sequence"/>
</dbReference>